<reference evidence="1 2" key="1">
    <citation type="journal article" date="2013" name="PLoS Genet.">
        <title>Expanding the Marine Virosphere Using Metagenomics.</title>
        <authorList>
            <person name="Mizuno C.M."/>
            <person name="Rodriguez-Valera F."/>
            <person name="Kimes N.E."/>
            <person name="Ghai R."/>
        </authorList>
    </citation>
    <scope>NUCLEOTIDE SEQUENCE [LARGE SCALE GENOMIC DNA]</scope>
    <source>
        <strain evidence="1">UvMED-CGR-U-MedDCM-OCT-S30-C28</strain>
    </source>
</reference>
<evidence type="ECO:0000313" key="2">
    <source>
        <dbReference type="Proteomes" id="UP000505267"/>
    </source>
</evidence>
<dbReference type="RefSeq" id="YP_009777752.1">
    <property type="nucleotide sequence ID" value="NC_047703.1"/>
</dbReference>
<sequence length="56" mass="6667">MIDKFLLKFFGFFDDAIAKVEDLLTFNFNNITTMFKCKRPCCKDKEKAKNNKYFKG</sequence>
<name>A0A6S4PAK6_9CAUD</name>
<proteinExistence type="predicted"/>
<dbReference type="EMBL" id="AP013543">
    <property type="protein sequence ID" value="BAQ94210.1"/>
    <property type="molecule type" value="Genomic_DNA"/>
</dbReference>
<accession>A0A6S4PAK6</accession>
<protein>
    <submittedName>
        <fullName evidence="1">Uncharacterized protein</fullName>
    </submittedName>
</protein>
<dbReference type="KEGG" id="vg:55412555"/>
<keyword evidence="2" id="KW-1185">Reference proteome</keyword>
<dbReference type="GeneID" id="55412555"/>
<dbReference type="Proteomes" id="UP000505267">
    <property type="component" value="Segment"/>
</dbReference>
<organism evidence="1 2">
    <name type="scientific">uncultured phage_MedDCM-OCT-S30-C28</name>
    <dbReference type="NCBI Taxonomy" id="2741076"/>
    <lineage>
        <taxon>Viruses</taxon>
        <taxon>Duplodnaviria</taxon>
        <taxon>Heunggongvirae</taxon>
        <taxon>Uroviricota</taxon>
        <taxon>Caudoviricetes</taxon>
        <taxon>Autographivirales</taxon>
        <taxon>Fussvirus</taxon>
        <taxon>Fussvirus S30C28</taxon>
    </lineage>
</organism>
<evidence type="ECO:0000313" key="1">
    <source>
        <dbReference type="EMBL" id="BAQ94210.1"/>
    </source>
</evidence>